<dbReference type="Gene3D" id="1.10.150.240">
    <property type="entry name" value="Putative phosphatase, domain 2"/>
    <property type="match status" value="1"/>
</dbReference>
<proteinExistence type="predicted"/>
<dbReference type="EMBL" id="CAADIP010000010">
    <property type="protein sequence ID" value="VFR83058.1"/>
    <property type="molecule type" value="Genomic_DNA"/>
</dbReference>
<name>A0A484U8R5_9ZZZZ</name>
<dbReference type="Pfam" id="PF13419">
    <property type="entry name" value="HAD_2"/>
    <property type="match status" value="1"/>
</dbReference>
<dbReference type="GO" id="GO:0008967">
    <property type="term" value="F:phosphoglycolate phosphatase activity"/>
    <property type="evidence" value="ECO:0007669"/>
    <property type="project" value="UniProtKB-EC"/>
</dbReference>
<dbReference type="SFLD" id="SFLDG01129">
    <property type="entry name" value="C1.5:_HAD__Beta-PGM__Phosphata"/>
    <property type="match status" value="1"/>
</dbReference>
<accession>A0A484U8R5</accession>
<dbReference type="GO" id="GO:0006281">
    <property type="term" value="P:DNA repair"/>
    <property type="evidence" value="ECO:0007669"/>
    <property type="project" value="TreeGrafter"/>
</dbReference>
<dbReference type="InterPro" id="IPR023198">
    <property type="entry name" value="PGP-like_dom2"/>
</dbReference>
<dbReference type="PANTHER" id="PTHR43434">
    <property type="entry name" value="PHOSPHOGLYCOLATE PHOSPHATASE"/>
    <property type="match status" value="1"/>
</dbReference>
<keyword evidence="1" id="KW-0378">Hydrolase</keyword>
<dbReference type="NCBIfam" id="TIGR01509">
    <property type="entry name" value="HAD-SF-IA-v3"/>
    <property type="match status" value="1"/>
</dbReference>
<sequence>MDDRLWCICVKSFILSSQSIIKVRSMTPLHAYDTIIFDLDGTLLDTWPSLLRAVHYVTAPGATLDPAALRHMLSQGIDAMFALAARQSAHTGAQAREAQADMARHYAARTLLEARPYPGAARLLEALVEAGYRLALCTNRDRASTLALLARQDWLACFAQVHCLDDGLPPKPDPAAPLALLARLGCAPAQAIFVGDSHVDAQCADRAGIAFAAHLGGYHAVPEDLDPAVFRYHDAHDLTQWLARQPAATMETAHE</sequence>
<evidence type="ECO:0000313" key="1">
    <source>
        <dbReference type="EMBL" id="VFR83058.1"/>
    </source>
</evidence>
<protein>
    <submittedName>
        <fullName evidence="1">Phosphoglycolate phosphatase</fullName>
        <ecNumber evidence="1">3.1.3.18</ecNumber>
    </submittedName>
</protein>
<dbReference type="InterPro" id="IPR041492">
    <property type="entry name" value="HAD_2"/>
</dbReference>
<gene>
    <name evidence="1" type="ORF">IVO3_4540</name>
</gene>
<dbReference type="GO" id="GO:0005829">
    <property type="term" value="C:cytosol"/>
    <property type="evidence" value="ECO:0007669"/>
    <property type="project" value="TreeGrafter"/>
</dbReference>
<dbReference type="SUPFAM" id="SSF56784">
    <property type="entry name" value="HAD-like"/>
    <property type="match status" value="1"/>
</dbReference>
<reference evidence="1" key="1">
    <citation type="submission" date="2019-03" db="EMBL/GenBank/DDBJ databases">
        <authorList>
            <person name="Danneels B."/>
        </authorList>
    </citation>
    <scope>NUCLEOTIDE SEQUENCE</scope>
</reference>
<dbReference type="Gene3D" id="3.40.50.1000">
    <property type="entry name" value="HAD superfamily/HAD-like"/>
    <property type="match status" value="1"/>
</dbReference>
<dbReference type="InterPro" id="IPR023214">
    <property type="entry name" value="HAD_sf"/>
</dbReference>
<dbReference type="InterPro" id="IPR006439">
    <property type="entry name" value="HAD-SF_hydro_IA"/>
</dbReference>
<organism evidence="1">
    <name type="scientific">plant metagenome</name>
    <dbReference type="NCBI Taxonomy" id="1297885"/>
    <lineage>
        <taxon>unclassified sequences</taxon>
        <taxon>metagenomes</taxon>
        <taxon>organismal metagenomes</taxon>
    </lineage>
</organism>
<dbReference type="InterPro" id="IPR036412">
    <property type="entry name" value="HAD-like_sf"/>
</dbReference>
<dbReference type="EC" id="3.1.3.18" evidence="1"/>
<dbReference type="PANTHER" id="PTHR43434:SF1">
    <property type="entry name" value="PHOSPHOGLYCOLATE PHOSPHATASE"/>
    <property type="match status" value="1"/>
</dbReference>
<dbReference type="InterPro" id="IPR050155">
    <property type="entry name" value="HAD-like_hydrolase_sf"/>
</dbReference>
<dbReference type="SFLD" id="SFLDS00003">
    <property type="entry name" value="Haloacid_Dehalogenase"/>
    <property type="match status" value="1"/>
</dbReference>
<dbReference type="AlphaFoldDB" id="A0A484U8R5"/>